<feature type="transmembrane region" description="Helical" evidence="1">
    <location>
        <begin position="25"/>
        <end position="46"/>
    </location>
</feature>
<evidence type="ECO:0000313" key="2">
    <source>
        <dbReference type="EMBL" id="OUJ72531.1"/>
    </source>
</evidence>
<gene>
    <name evidence="2" type="ORF">BXP70_18410</name>
</gene>
<dbReference type="RefSeq" id="WP_086595573.1">
    <property type="nucleotide sequence ID" value="NZ_MTSE01000010.1"/>
</dbReference>
<dbReference type="EMBL" id="MTSE01000010">
    <property type="protein sequence ID" value="OUJ72531.1"/>
    <property type="molecule type" value="Genomic_DNA"/>
</dbReference>
<keyword evidence="1" id="KW-1133">Transmembrane helix</keyword>
<keyword evidence="3" id="KW-1185">Reference proteome</keyword>
<keyword evidence="1" id="KW-0812">Transmembrane</keyword>
<evidence type="ECO:0000313" key="3">
    <source>
        <dbReference type="Proteomes" id="UP000194873"/>
    </source>
</evidence>
<reference evidence="2 3" key="1">
    <citation type="submission" date="2017-01" db="EMBL/GenBank/DDBJ databases">
        <title>A new Hymenobacter.</title>
        <authorList>
            <person name="Liang Y."/>
            <person name="Feng F."/>
        </authorList>
    </citation>
    <scope>NUCLEOTIDE SEQUENCE [LARGE SCALE GENOMIC DNA]</scope>
    <source>
        <strain evidence="2">MIMBbqt21</strain>
    </source>
</reference>
<feature type="transmembrane region" description="Helical" evidence="1">
    <location>
        <begin position="52"/>
        <end position="70"/>
    </location>
</feature>
<evidence type="ECO:0008006" key="4">
    <source>
        <dbReference type="Google" id="ProtNLM"/>
    </source>
</evidence>
<comment type="caution">
    <text evidence="2">The sequence shown here is derived from an EMBL/GenBank/DDBJ whole genome shotgun (WGS) entry which is preliminary data.</text>
</comment>
<accession>A0A243WAW8</accession>
<dbReference type="OrthoDB" id="882310at2"/>
<sequence>MTADEYVAVNYQLWGQQPRTRRVTWLLYVSILLLTISFGLGIWQWVRHPTTEVFWGFLPAWGIALVYAWWRQWRVKRELRKGYATNTALQQPISYQFNADSITSRSTAGEFLIHWKKLRYAVHIGDWLLLYPQQMACYYVDLRRLVAPATPAALEELLDEKEVAVY</sequence>
<keyword evidence="1" id="KW-0472">Membrane</keyword>
<organism evidence="2 3">
    <name type="scientific">Hymenobacter crusticola</name>
    <dbReference type="NCBI Taxonomy" id="1770526"/>
    <lineage>
        <taxon>Bacteria</taxon>
        <taxon>Pseudomonadati</taxon>
        <taxon>Bacteroidota</taxon>
        <taxon>Cytophagia</taxon>
        <taxon>Cytophagales</taxon>
        <taxon>Hymenobacteraceae</taxon>
        <taxon>Hymenobacter</taxon>
    </lineage>
</organism>
<proteinExistence type="predicted"/>
<dbReference type="AlphaFoldDB" id="A0A243WAW8"/>
<dbReference type="Proteomes" id="UP000194873">
    <property type="component" value="Unassembled WGS sequence"/>
</dbReference>
<name>A0A243WAW8_9BACT</name>
<protein>
    <recommendedName>
        <fullName evidence="4">YcxB-like protein domain-containing protein</fullName>
    </recommendedName>
</protein>
<evidence type="ECO:0000256" key="1">
    <source>
        <dbReference type="SAM" id="Phobius"/>
    </source>
</evidence>